<evidence type="ECO:0000256" key="1">
    <source>
        <dbReference type="ARBA" id="ARBA00007737"/>
    </source>
</evidence>
<dbReference type="RefSeq" id="XP_002950940.1">
    <property type="nucleotide sequence ID" value="XM_002950894.1"/>
</dbReference>
<dbReference type="GO" id="GO:0016740">
    <property type="term" value="F:transferase activity"/>
    <property type="evidence" value="ECO:0007669"/>
    <property type="project" value="UniProtKB-KW"/>
</dbReference>
<dbReference type="CDD" id="cd11296">
    <property type="entry name" value="O-FucT_like"/>
    <property type="match status" value="1"/>
</dbReference>
<evidence type="ECO:0000313" key="6">
    <source>
        <dbReference type="EMBL" id="EFJ47834.1"/>
    </source>
</evidence>
<dbReference type="Pfam" id="PF10250">
    <property type="entry name" value="O-FucT"/>
    <property type="match status" value="1"/>
</dbReference>
<organism evidence="7">
    <name type="scientific">Volvox carteri f. nagariensis</name>
    <dbReference type="NCBI Taxonomy" id="3068"/>
    <lineage>
        <taxon>Eukaryota</taxon>
        <taxon>Viridiplantae</taxon>
        <taxon>Chlorophyta</taxon>
        <taxon>core chlorophytes</taxon>
        <taxon>Chlorophyceae</taxon>
        <taxon>CS clade</taxon>
        <taxon>Chlamydomonadales</taxon>
        <taxon>Volvocaceae</taxon>
        <taxon>Volvox</taxon>
    </lineage>
</organism>
<dbReference type="Proteomes" id="UP000001058">
    <property type="component" value="Unassembled WGS sequence"/>
</dbReference>
<keyword evidence="3" id="KW-0294">Fucose metabolism</keyword>
<name>D8TX20_VOLCA</name>
<dbReference type="InParanoid" id="D8TX20"/>
<keyword evidence="2" id="KW-0808">Transferase</keyword>
<dbReference type="PANTHER" id="PTHR31288">
    <property type="entry name" value="O-FUCOSYLTRANSFERASE FAMILY PROTEIN"/>
    <property type="match status" value="1"/>
</dbReference>
<comment type="similarity">
    <text evidence="1">Belongs to the glycosyltransferase GT106 family.</text>
</comment>
<sequence length="382" mass="42957">MQVPRSKLVFVESPEASKRLPKQRAGYLYPILSWGPNNQVAGLKEVLALGRLLKRTVIVHDIINHYDEQQQVTLEGGQLALGPDTTMPFDLVFDFDHLSRHQSVVRQSELLSKSGGWDGVLDAVVHFDDAFLPQIKNAIALNVTDDGADYVKFPAFNCSKGELAAMVKKLERYKYVGVIVYEHVVQSAGHGVKLYMTGDACHDEFLQVTAQLTKSKQIIQLAKDFREKRLGNQSYIAVHIRPYPDKCLYVWRHPELKADEKMAKKMCKNPRLIKVFVGQTLHAMKTKLVDGLFVMSYPSIRDRITELYGTKGLKPVFFDEDDLEAAIGYKSVSLLGMVEEEIALEAKIFIGTSYSSMTGIISQERFAHGVWPGNSKAFTKTT</sequence>
<gene>
    <name evidence="6" type="ORF">VOLCADRAFT_91427</name>
</gene>
<keyword evidence="4" id="KW-0119">Carbohydrate metabolism</keyword>
<dbReference type="OrthoDB" id="527642at2759"/>
<dbReference type="PANTHER" id="PTHR31288:SF22">
    <property type="entry name" value="O-FUCOSYLTRANSFERASE 9"/>
    <property type="match status" value="1"/>
</dbReference>
<dbReference type="GeneID" id="9618439"/>
<dbReference type="Gene3D" id="3.40.50.11350">
    <property type="match status" value="1"/>
</dbReference>
<accession>D8TX20</accession>
<dbReference type="KEGG" id="vcn:VOLCADRAFT_91427"/>
<keyword evidence="7" id="KW-1185">Reference proteome</keyword>
<dbReference type="InterPro" id="IPR019378">
    <property type="entry name" value="GDP-Fuc_O-FucTrfase"/>
</dbReference>
<evidence type="ECO:0000256" key="5">
    <source>
        <dbReference type="ARBA" id="ARBA00030350"/>
    </source>
</evidence>
<dbReference type="AlphaFoldDB" id="D8TX20"/>
<protein>
    <recommendedName>
        <fullName evidence="5">O-fucosyltransferase family protein</fullName>
    </recommendedName>
</protein>
<dbReference type="GO" id="GO:0006004">
    <property type="term" value="P:fucose metabolic process"/>
    <property type="evidence" value="ECO:0007669"/>
    <property type="project" value="UniProtKB-KW"/>
</dbReference>
<proteinExistence type="inferred from homology"/>
<evidence type="ECO:0000313" key="7">
    <source>
        <dbReference type="Proteomes" id="UP000001058"/>
    </source>
</evidence>
<evidence type="ECO:0000256" key="2">
    <source>
        <dbReference type="ARBA" id="ARBA00022679"/>
    </source>
</evidence>
<reference evidence="6 7" key="1">
    <citation type="journal article" date="2010" name="Science">
        <title>Genomic analysis of organismal complexity in the multicellular green alga Volvox carteri.</title>
        <authorList>
            <person name="Prochnik S.E."/>
            <person name="Umen J."/>
            <person name="Nedelcu A.M."/>
            <person name="Hallmann A."/>
            <person name="Miller S.M."/>
            <person name="Nishii I."/>
            <person name="Ferris P."/>
            <person name="Kuo A."/>
            <person name="Mitros T."/>
            <person name="Fritz-Laylin L.K."/>
            <person name="Hellsten U."/>
            <person name="Chapman J."/>
            <person name="Simakov O."/>
            <person name="Rensing S.A."/>
            <person name="Terry A."/>
            <person name="Pangilinan J."/>
            <person name="Kapitonov V."/>
            <person name="Jurka J."/>
            <person name="Salamov A."/>
            <person name="Shapiro H."/>
            <person name="Schmutz J."/>
            <person name="Grimwood J."/>
            <person name="Lindquist E."/>
            <person name="Lucas S."/>
            <person name="Grigoriev I.V."/>
            <person name="Schmitt R."/>
            <person name="Kirk D."/>
            <person name="Rokhsar D.S."/>
        </authorList>
    </citation>
    <scope>NUCLEOTIDE SEQUENCE [LARGE SCALE GENOMIC DNA]</scope>
    <source>
        <strain evidence="7">f. Nagariensis / Eve</strain>
    </source>
</reference>
<evidence type="ECO:0000256" key="3">
    <source>
        <dbReference type="ARBA" id="ARBA00023253"/>
    </source>
</evidence>
<dbReference type="EMBL" id="GL378342">
    <property type="protein sequence ID" value="EFJ47834.1"/>
    <property type="molecule type" value="Genomic_DNA"/>
</dbReference>
<evidence type="ECO:0000256" key="4">
    <source>
        <dbReference type="ARBA" id="ARBA00023277"/>
    </source>
</evidence>
<dbReference type="InterPro" id="IPR024709">
    <property type="entry name" value="FucosylTrfase_pln"/>
</dbReference>